<evidence type="ECO:0000256" key="9">
    <source>
        <dbReference type="ARBA" id="ARBA00052033"/>
    </source>
</evidence>
<feature type="chain" id="PRO_5027046821" description="(S)-hydroxynitrile lyase" evidence="20">
    <location>
        <begin position="22"/>
        <end position="286"/>
    </location>
</feature>
<dbReference type="EC" id="4.1.2.47" evidence="15"/>
<evidence type="ECO:0000256" key="19">
    <source>
        <dbReference type="ARBA" id="ARBA00079794"/>
    </source>
</evidence>
<dbReference type="GO" id="GO:0009696">
    <property type="term" value="P:salicylic acid metabolic process"/>
    <property type="evidence" value="ECO:0007669"/>
    <property type="project" value="TreeGrafter"/>
</dbReference>
<evidence type="ECO:0000256" key="10">
    <source>
        <dbReference type="ARBA" id="ARBA00052511"/>
    </source>
</evidence>
<feature type="domain" description="AB hydrolase-1" evidence="21">
    <location>
        <begin position="34"/>
        <end position="274"/>
    </location>
</feature>
<evidence type="ECO:0000256" key="1">
    <source>
        <dbReference type="ARBA" id="ARBA00050104"/>
    </source>
</evidence>
<dbReference type="InterPro" id="IPR000073">
    <property type="entry name" value="AB_hydrolase_1"/>
</dbReference>
<dbReference type="SUPFAM" id="SSF53474">
    <property type="entry name" value="alpha/beta-Hydrolases"/>
    <property type="match status" value="1"/>
</dbReference>
<evidence type="ECO:0000256" key="16">
    <source>
        <dbReference type="ARBA" id="ARBA00069221"/>
    </source>
</evidence>
<dbReference type="GeneID" id="111017157"/>
<evidence type="ECO:0000256" key="15">
    <source>
        <dbReference type="ARBA" id="ARBA00066572"/>
    </source>
</evidence>
<sequence length="286" mass="32027">MPNLNLLLLLFLFLFLCSSVAKTRSDPAPRRHHFVLVHGACHGAWSWYKVAALLRSAGHRVTAVDMAGSGIDRREAERLRSFSEYVGPLRDAMAAVAAEEKVVLVGHSQGGLCISKAMESFPDKISVAVFVAAAMPGPSLNVSFLLQQMLRRVDFGPDSRYTYGNGPRNPPTTLTFGPLFSASKLYNNSPKEDLTLANTLMRPTHLFGTQQWSKDLNLTVERYGSVKRVFVVSGNDRIINKKFQWWVIKRNPPTAVVEVRGSDHMVMMSKPFHLFKKLHRIARDYA</sequence>
<protein>
    <recommendedName>
        <fullName evidence="16">(S)-hydroxynitrile lyase</fullName>
        <ecNumber evidence="15">4.1.2.47</ecNumber>
    </recommendedName>
    <alternativeName>
        <fullName evidence="17">2-hydroxy-2-methylpropanenitrile lyase</fullName>
    </alternativeName>
    <alternativeName>
        <fullName evidence="18">Acetone cyanohydrin lyase</fullName>
    </alternativeName>
    <alternativeName>
        <fullName evidence="19">Hydroxynitrile lyase</fullName>
    </alternativeName>
</protein>
<evidence type="ECO:0000256" key="8">
    <source>
        <dbReference type="ARBA" id="ARBA00051977"/>
    </source>
</evidence>
<dbReference type="GO" id="GO:0009694">
    <property type="term" value="P:jasmonic acid metabolic process"/>
    <property type="evidence" value="ECO:0007669"/>
    <property type="project" value="TreeGrafter"/>
</dbReference>
<comment type="catalytic activity">
    <reaction evidence="11">
        <text>2,2-dimethylpropanal + hydrogen cyanide = (2S)-2-hydroxy-3,3-dimethylbutanenitrile</text>
        <dbReference type="Rhea" id="RHEA:77407"/>
        <dbReference type="ChEBI" id="CHEBI:18407"/>
        <dbReference type="ChEBI" id="CHEBI:141557"/>
        <dbReference type="ChEBI" id="CHEBI:197355"/>
    </reaction>
</comment>
<organism evidence="22 23">
    <name type="scientific">Momordica charantia</name>
    <name type="common">Bitter gourd</name>
    <name type="synonym">Balsam pear</name>
    <dbReference type="NCBI Taxonomy" id="3673"/>
    <lineage>
        <taxon>Eukaryota</taxon>
        <taxon>Viridiplantae</taxon>
        <taxon>Streptophyta</taxon>
        <taxon>Embryophyta</taxon>
        <taxon>Tracheophyta</taxon>
        <taxon>Spermatophyta</taxon>
        <taxon>Magnoliopsida</taxon>
        <taxon>eudicotyledons</taxon>
        <taxon>Gunneridae</taxon>
        <taxon>Pentapetalae</taxon>
        <taxon>rosids</taxon>
        <taxon>fabids</taxon>
        <taxon>Cucurbitales</taxon>
        <taxon>Cucurbitaceae</taxon>
        <taxon>Momordiceae</taxon>
        <taxon>Momordica</taxon>
    </lineage>
</organism>
<comment type="catalytic activity">
    <reaction evidence="10">
        <text>3-formylthiophene + hydrogen cyanide = (2S)-2-hydroxy-2-(thiophen-3-yl)acetonitrile</text>
        <dbReference type="Rhea" id="RHEA:77459"/>
        <dbReference type="ChEBI" id="CHEBI:18407"/>
        <dbReference type="ChEBI" id="CHEBI:87611"/>
        <dbReference type="ChEBI" id="CHEBI:197333"/>
    </reaction>
</comment>
<comment type="catalytic activity">
    <reaction evidence="1">
        <text>4-methoxybenzaldehyde + hydrogen cyanide = (2S)-2-hydroxy-2-(4-methoxyphenyl)acetonitrile</text>
        <dbReference type="Rhea" id="RHEA:77447"/>
        <dbReference type="ChEBI" id="CHEBI:18407"/>
        <dbReference type="ChEBI" id="CHEBI:28235"/>
        <dbReference type="ChEBI" id="CHEBI:197328"/>
    </reaction>
</comment>
<evidence type="ECO:0000256" key="6">
    <source>
        <dbReference type="ARBA" id="ARBA00051647"/>
    </source>
</evidence>
<proteinExistence type="inferred from homology"/>
<gene>
    <name evidence="23" type="primary">LOC111017157</name>
</gene>
<dbReference type="Pfam" id="PF12697">
    <property type="entry name" value="Abhydrolase_6"/>
    <property type="match status" value="1"/>
</dbReference>
<comment type="catalytic activity">
    <reaction evidence="7">
        <text>a disubstituted aliphatic (S)-hydroxynitrile = a ketone + hydrogen cyanide</text>
        <dbReference type="Rhea" id="RHEA:56592"/>
        <dbReference type="ChEBI" id="CHEBI:17087"/>
        <dbReference type="ChEBI" id="CHEBI:18407"/>
        <dbReference type="ChEBI" id="CHEBI:140597"/>
        <dbReference type="EC" id="4.1.2.47"/>
    </reaction>
</comment>
<comment type="catalytic activity">
    <reaction evidence="9">
        <text>2-methylpropanal + hydrogen cyanide = (2S)-2-hydroxy-3-methylbutanenitrile</text>
        <dbReference type="Rhea" id="RHEA:77403"/>
        <dbReference type="ChEBI" id="CHEBI:18407"/>
        <dbReference type="ChEBI" id="CHEBI:48943"/>
        <dbReference type="ChEBI" id="CHEBI:197354"/>
    </reaction>
</comment>
<feature type="signal peptide" evidence="20">
    <location>
        <begin position="1"/>
        <end position="21"/>
    </location>
</feature>
<dbReference type="FunFam" id="3.40.50.1820:FF:000051">
    <property type="entry name" value="(S)-hydroxynitrile lyase"/>
    <property type="match status" value="1"/>
</dbReference>
<comment type="catalytic activity">
    <reaction evidence="13">
        <text>an aromatic (S)-hydroxynitrile = an aromatic aldehyde + hydrogen cyanide</text>
        <dbReference type="Rhea" id="RHEA:54660"/>
        <dbReference type="ChEBI" id="CHEBI:18407"/>
        <dbReference type="ChEBI" id="CHEBI:33855"/>
        <dbReference type="ChEBI" id="CHEBI:138306"/>
        <dbReference type="EC" id="4.1.2.47"/>
    </reaction>
</comment>
<dbReference type="GO" id="GO:0047606">
    <property type="term" value="F:(S)-hydroxynitrile lyase activity"/>
    <property type="evidence" value="ECO:0007669"/>
    <property type="project" value="UniProtKB-EC"/>
</dbReference>
<dbReference type="GO" id="GO:0080032">
    <property type="term" value="F:methyl jasmonate esterase activity"/>
    <property type="evidence" value="ECO:0007669"/>
    <property type="project" value="TreeGrafter"/>
</dbReference>
<evidence type="ECO:0000256" key="3">
    <source>
        <dbReference type="ARBA" id="ARBA00050262"/>
    </source>
</evidence>
<dbReference type="GO" id="GO:0080030">
    <property type="term" value="F:methyl indole-3-acetate esterase activity"/>
    <property type="evidence" value="ECO:0007669"/>
    <property type="project" value="TreeGrafter"/>
</dbReference>
<evidence type="ECO:0000313" key="22">
    <source>
        <dbReference type="Proteomes" id="UP000504603"/>
    </source>
</evidence>
<comment type="catalytic activity">
    <reaction evidence="4">
        <text>benzaldehyde + hydrogen cyanide = (S)-mandelonitrile</text>
        <dbReference type="Rhea" id="RHEA:77427"/>
        <dbReference type="ChEBI" id="CHEBI:17169"/>
        <dbReference type="ChEBI" id="CHEBI:18407"/>
        <dbReference type="ChEBI" id="CHEBI:36941"/>
    </reaction>
</comment>
<comment type="catalytic activity">
    <reaction evidence="12">
        <text>cyclohexanecarbaldehyde + hydrogen cyanide = (2S)-2-cyclohexyl-2-hydroxyacetonitrile</text>
        <dbReference type="Rhea" id="RHEA:77423"/>
        <dbReference type="ChEBI" id="CHEBI:18407"/>
        <dbReference type="ChEBI" id="CHEBI:197359"/>
        <dbReference type="ChEBI" id="CHEBI:197360"/>
    </reaction>
</comment>
<dbReference type="Proteomes" id="UP000504603">
    <property type="component" value="Unplaced"/>
</dbReference>
<reference evidence="23" key="1">
    <citation type="submission" date="2025-08" db="UniProtKB">
        <authorList>
            <consortium name="RefSeq"/>
        </authorList>
    </citation>
    <scope>IDENTIFICATION</scope>
    <source>
        <strain evidence="23">OHB3-1</strain>
    </source>
</reference>
<dbReference type="InterPro" id="IPR029058">
    <property type="entry name" value="AB_hydrolase_fold"/>
</dbReference>
<dbReference type="PANTHER" id="PTHR10992">
    <property type="entry name" value="METHYLESTERASE FAMILY MEMBER"/>
    <property type="match status" value="1"/>
</dbReference>
<evidence type="ECO:0000256" key="20">
    <source>
        <dbReference type="SAM" id="SignalP"/>
    </source>
</evidence>
<comment type="catalytic activity">
    <reaction evidence="3">
        <text>2-hydroxy-2-methylpropanenitrile = acetone + hydrogen cyanide</text>
        <dbReference type="Rhea" id="RHEA:11932"/>
        <dbReference type="ChEBI" id="CHEBI:15347"/>
        <dbReference type="ChEBI" id="CHEBI:15348"/>
        <dbReference type="ChEBI" id="CHEBI:18407"/>
    </reaction>
    <physiologicalReaction direction="left-to-right" evidence="3">
        <dbReference type="Rhea" id="RHEA:11933"/>
    </physiologicalReaction>
</comment>
<comment type="catalytic activity">
    <reaction evidence="8">
        <text>acrolein + hydrogen cyanide = (2S)-2-hydroxybut-3-enenitrile</text>
        <dbReference type="Rhea" id="RHEA:77411"/>
        <dbReference type="ChEBI" id="CHEBI:15368"/>
        <dbReference type="ChEBI" id="CHEBI:18407"/>
        <dbReference type="ChEBI" id="CHEBI:197356"/>
    </reaction>
</comment>
<dbReference type="RefSeq" id="XP_022148531.1">
    <property type="nucleotide sequence ID" value="XM_022292839.1"/>
</dbReference>
<comment type="catalytic activity">
    <reaction evidence="6">
        <text>butan-2-one + hydrogen cyanide = 2-hydroxy-2-methylbutanenitrile</text>
        <dbReference type="Rhea" id="RHEA:77467"/>
        <dbReference type="ChEBI" id="CHEBI:18407"/>
        <dbReference type="ChEBI" id="CHEBI:28398"/>
        <dbReference type="ChEBI" id="CHEBI:60954"/>
    </reaction>
    <physiologicalReaction direction="right-to-left" evidence="6">
        <dbReference type="Rhea" id="RHEA:77469"/>
    </physiologicalReaction>
</comment>
<keyword evidence="20" id="KW-0732">Signal</keyword>
<comment type="catalytic activity">
    <reaction evidence="2">
        <text>a monosubstituted aliphatic (S)-hydroxynitrile = an aldehyde + hydrogen cyanide</text>
        <dbReference type="Rhea" id="RHEA:56588"/>
        <dbReference type="ChEBI" id="CHEBI:17478"/>
        <dbReference type="ChEBI" id="CHEBI:18407"/>
        <dbReference type="ChEBI" id="CHEBI:140596"/>
        <dbReference type="EC" id="4.1.2.47"/>
    </reaction>
</comment>
<dbReference type="AlphaFoldDB" id="A0A6J1D5N6"/>
<evidence type="ECO:0000259" key="21">
    <source>
        <dbReference type="Pfam" id="PF12697"/>
    </source>
</evidence>
<dbReference type="InterPro" id="IPR045889">
    <property type="entry name" value="MES/HNL"/>
</dbReference>
<dbReference type="GO" id="GO:0080031">
    <property type="term" value="F:methyl salicylate esterase activity"/>
    <property type="evidence" value="ECO:0007669"/>
    <property type="project" value="TreeGrafter"/>
</dbReference>
<dbReference type="KEGG" id="mcha:111017157"/>
<keyword evidence="22" id="KW-1185">Reference proteome</keyword>
<evidence type="ECO:0000256" key="7">
    <source>
        <dbReference type="ARBA" id="ARBA00051735"/>
    </source>
</evidence>
<evidence type="ECO:0000256" key="17">
    <source>
        <dbReference type="ARBA" id="ARBA00076040"/>
    </source>
</evidence>
<evidence type="ECO:0000256" key="11">
    <source>
        <dbReference type="ARBA" id="ARBA00052600"/>
    </source>
</evidence>
<dbReference type="PANTHER" id="PTHR10992:SF1066">
    <property type="entry name" value="METHYL JASMONATE ESTERASE 1"/>
    <property type="match status" value="1"/>
</dbReference>
<comment type="catalytic activity">
    <reaction evidence="5">
        <text>formylthiophene + hydrogen cyanide = (2R)-2-hydroxy-2-(thiophen-2-yl)acetonitrile</text>
        <dbReference type="Rhea" id="RHEA:77455"/>
        <dbReference type="ChEBI" id="CHEBI:18407"/>
        <dbReference type="ChEBI" id="CHEBI:87301"/>
        <dbReference type="ChEBI" id="CHEBI:197332"/>
    </reaction>
</comment>
<dbReference type="OrthoDB" id="408373at2759"/>
<name>A0A6J1D5N6_MOMCH</name>
<comment type="similarity">
    <text evidence="14">Belongs to the AB hydrolase superfamily. Hydroxynitrile lyase family.</text>
</comment>
<dbReference type="Gene3D" id="3.40.50.1820">
    <property type="entry name" value="alpha/beta hydrolase"/>
    <property type="match status" value="1"/>
</dbReference>
<evidence type="ECO:0000313" key="23">
    <source>
        <dbReference type="RefSeq" id="XP_022148531.1"/>
    </source>
</evidence>
<evidence type="ECO:0000256" key="18">
    <source>
        <dbReference type="ARBA" id="ARBA00078291"/>
    </source>
</evidence>
<evidence type="ECO:0000256" key="13">
    <source>
        <dbReference type="ARBA" id="ARBA00052826"/>
    </source>
</evidence>
<accession>A0A6J1D5N6</accession>
<evidence type="ECO:0000256" key="14">
    <source>
        <dbReference type="ARBA" id="ARBA00060885"/>
    </source>
</evidence>
<evidence type="ECO:0000256" key="4">
    <source>
        <dbReference type="ARBA" id="ARBA00050358"/>
    </source>
</evidence>
<evidence type="ECO:0000256" key="12">
    <source>
        <dbReference type="ARBA" id="ARBA00052609"/>
    </source>
</evidence>
<evidence type="ECO:0000256" key="2">
    <source>
        <dbReference type="ARBA" id="ARBA00050241"/>
    </source>
</evidence>
<evidence type="ECO:0000256" key="5">
    <source>
        <dbReference type="ARBA" id="ARBA00050608"/>
    </source>
</evidence>